<evidence type="ECO:0000256" key="1">
    <source>
        <dbReference type="SAM" id="SignalP"/>
    </source>
</evidence>
<feature type="signal peptide" evidence="1">
    <location>
        <begin position="1"/>
        <end position="20"/>
    </location>
</feature>
<protein>
    <submittedName>
        <fullName evidence="2">DUF541 domain-containing protein</fullName>
    </submittedName>
</protein>
<keyword evidence="1" id="KW-0732">Signal</keyword>
<comment type="caution">
    <text evidence="2">The sequence shown here is derived from an EMBL/GenBank/DDBJ whole genome shotgun (WGS) entry which is preliminary data.</text>
</comment>
<dbReference type="EMBL" id="WSSB01000001">
    <property type="protein sequence ID" value="MXR35505.1"/>
    <property type="molecule type" value="Genomic_DNA"/>
</dbReference>
<sequence>MKMLPCLFALLCLLAPAVQAEGVMLNLNASAERELANDEFQATLYVEDKASDPTILAERLNRQLARAVAVAKGFPSITSRNSGYNSWPLYDKNGKLQAWSARASLSIQSRNMQQAGELTVQLQRFMLLSSVDFRVSEQLRRETEQQLIPQAIHSLRAQAQIAARALDKAHIAVRELTLGQNTPPPSFRPVMLKSAAMEAAAPASPDWQAGVSLLRLEVSGKVELL</sequence>
<dbReference type="InterPro" id="IPR052022">
    <property type="entry name" value="26kDa_periplasmic_antigen"/>
</dbReference>
<dbReference type="Pfam" id="PF04402">
    <property type="entry name" value="SIMPL"/>
    <property type="match status" value="1"/>
</dbReference>
<evidence type="ECO:0000313" key="2">
    <source>
        <dbReference type="EMBL" id="MXR35505.1"/>
    </source>
</evidence>
<dbReference type="Proteomes" id="UP000467214">
    <property type="component" value="Unassembled WGS sequence"/>
</dbReference>
<dbReference type="RefSeq" id="WP_160794155.1">
    <property type="nucleotide sequence ID" value="NZ_WSSB01000001.1"/>
</dbReference>
<dbReference type="Gene3D" id="3.30.110.170">
    <property type="entry name" value="Protein of unknown function (DUF541), domain 1"/>
    <property type="match status" value="1"/>
</dbReference>
<organism evidence="2 3">
    <name type="scientific">Craterilacuibacter sinensis</name>
    <dbReference type="NCBI Taxonomy" id="2686017"/>
    <lineage>
        <taxon>Bacteria</taxon>
        <taxon>Pseudomonadati</taxon>
        <taxon>Pseudomonadota</taxon>
        <taxon>Betaproteobacteria</taxon>
        <taxon>Neisseriales</taxon>
        <taxon>Neisseriaceae</taxon>
        <taxon>Craterilacuibacter</taxon>
    </lineage>
</organism>
<proteinExistence type="predicted"/>
<dbReference type="GO" id="GO:0006974">
    <property type="term" value="P:DNA damage response"/>
    <property type="evidence" value="ECO:0007669"/>
    <property type="project" value="TreeGrafter"/>
</dbReference>
<dbReference type="PANTHER" id="PTHR34387">
    <property type="entry name" value="SLR1258 PROTEIN"/>
    <property type="match status" value="1"/>
</dbReference>
<dbReference type="InterPro" id="IPR007497">
    <property type="entry name" value="SIMPL/DUF541"/>
</dbReference>
<name>A0A845BGT1_9NEIS</name>
<accession>A0A845BGT1</accession>
<evidence type="ECO:0000313" key="3">
    <source>
        <dbReference type="Proteomes" id="UP000467214"/>
    </source>
</evidence>
<reference evidence="2 3" key="1">
    <citation type="submission" date="2019-12" db="EMBL/GenBank/DDBJ databases">
        <title>Neisseriaceae gen. nov. sp. Genome sequencing and assembly.</title>
        <authorList>
            <person name="Liu Z."/>
            <person name="Li A."/>
        </authorList>
    </citation>
    <scope>NUCLEOTIDE SEQUENCE [LARGE SCALE GENOMIC DNA]</scope>
    <source>
        <strain evidence="2 3">B2N2-7</strain>
    </source>
</reference>
<dbReference type="PANTHER" id="PTHR34387:SF1">
    <property type="entry name" value="PERIPLASMIC IMMUNOGENIC PROTEIN"/>
    <property type="match status" value="1"/>
</dbReference>
<keyword evidence="3" id="KW-1185">Reference proteome</keyword>
<dbReference type="Gene3D" id="3.30.70.2970">
    <property type="entry name" value="Protein of unknown function (DUF541), domain 2"/>
    <property type="match status" value="1"/>
</dbReference>
<feature type="chain" id="PRO_5032928938" evidence="1">
    <location>
        <begin position="21"/>
        <end position="225"/>
    </location>
</feature>
<dbReference type="AlphaFoldDB" id="A0A845BGT1"/>
<gene>
    <name evidence="2" type="ORF">GQF02_00645</name>
</gene>